<comment type="subcellular location">
    <subcellularLocation>
        <location evidence="3">Cell envelope</location>
    </subcellularLocation>
</comment>
<evidence type="ECO:0000256" key="7">
    <source>
        <dbReference type="ARBA" id="ARBA00022737"/>
    </source>
</evidence>
<keyword evidence="13" id="KW-1185">Reference proteome</keyword>
<keyword evidence="5" id="KW-0004">4Fe-4S</keyword>
<dbReference type="EMBL" id="WUUT01000001">
    <property type="protein sequence ID" value="MXR50973.1"/>
    <property type="molecule type" value="Genomic_DNA"/>
</dbReference>
<accession>A0A6B0T5X9</accession>
<comment type="caution">
    <text evidence="12">The sequence shown here is derived from an EMBL/GenBank/DDBJ whole genome shotgun (WGS) entry which is preliminary data.</text>
</comment>
<dbReference type="GO" id="GO:0009055">
    <property type="term" value="F:electron transfer activity"/>
    <property type="evidence" value="ECO:0007669"/>
    <property type="project" value="TreeGrafter"/>
</dbReference>
<name>A0A6B0T5X9_9EURY</name>
<evidence type="ECO:0000256" key="10">
    <source>
        <dbReference type="ARBA" id="ARBA00023014"/>
    </source>
</evidence>
<comment type="cofactor">
    <cofactor evidence="2">
        <name>[4Fe-4S] cluster</name>
        <dbReference type="ChEBI" id="CHEBI:49883"/>
    </cofactor>
</comment>
<dbReference type="GO" id="GO:0009061">
    <property type="term" value="P:anaerobic respiration"/>
    <property type="evidence" value="ECO:0007669"/>
    <property type="project" value="TreeGrafter"/>
</dbReference>
<keyword evidence="8" id="KW-0249">Electron transport</keyword>
<dbReference type="GO" id="GO:0016020">
    <property type="term" value="C:membrane"/>
    <property type="evidence" value="ECO:0007669"/>
    <property type="project" value="TreeGrafter"/>
</dbReference>
<dbReference type="Pfam" id="PF13247">
    <property type="entry name" value="Fer4_11"/>
    <property type="match status" value="1"/>
</dbReference>
<protein>
    <submittedName>
        <fullName evidence="12">Dehydrogenase</fullName>
    </submittedName>
</protein>
<dbReference type="AlphaFoldDB" id="A0A6B0T5X9"/>
<sequence>MPKVENWHLNREMEYPYEDARPDNQWAGVFDLNKCIECQTCTLACKTTWTHGEGQEHMFWNNVETKPYGSHPVGWDGRLLNELGEAEWDEDGTYQGDTIFEAKGTDWENPENHPTNNFSSSADNLAGFMPGDNDWRYPNLGEDEPAGEEMTGDMHFDDDTHPIWFFYLPRICNHCTYAACAGSCPVQAIYKRQEDGIVLIDQENCQASTQCNEACPYKKAILNPKEGVSQKCVGCYPKIEEGKVPQCFENCLGKIRMHGYINHPDDADVGDPNEEIVNPIDFLVHEKGLAKPLYPQFGTEPNIYYIPPITAPVDYLTQMFGPGVEEAIETYQAARNGEEPEIQALLHLQGSTEWSLTGFKIEGDEAVGYYEGDEVGRVPIEEPQTDRKRYDEQEDVYRLDIT</sequence>
<evidence type="ECO:0000256" key="1">
    <source>
        <dbReference type="ARBA" id="ARBA00001927"/>
    </source>
</evidence>
<dbReference type="PANTHER" id="PTHR43518:SF1">
    <property type="entry name" value="RESPIRATORY NITRATE REDUCTASE 1 BETA CHAIN"/>
    <property type="match status" value="1"/>
</dbReference>
<keyword evidence="6" id="KW-0479">Metal-binding</keyword>
<dbReference type="InterPro" id="IPR009051">
    <property type="entry name" value="Helical_ferredxn"/>
</dbReference>
<evidence type="ECO:0000256" key="9">
    <source>
        <dbReference type="ARBA" id="ARBA00023004"/>
    </source>
</evidence>
<keyword evidence="7" id="KW-0677">Repeat</keyword>
<dbReference type="InterPro" id="IPR017896">
    <property type="entry name" value="4Fe4S_Fe-S-bd"/>
</dbReference>
<keyword evidence="10" id="KW-0411">Iron-sulfur</keyword>
<organism evidence="12 13">
    <name type="scientific">Halovenus carboxidivorans</name>
    <dbReference type="NCBI Taxonomy" id="2692199"/>
    <lineage>
        <taxon>Archaea</taxon>
        <taxon>Methanobacteriati</taxon>
        <taxon>Methanobacteriota</taxon>
        <taxon>Stenosarchaea group</taxon>
        <taxon>Halobacteria</taxon>
        <taxon>Halobacteriales</taxon>
        <taxon>Haloarculaceae</taxon>
        <taxon>Halovenus</taxon>
    </lineage>
</organism>
<reference evidence="12 13" key="1">
    <citation type="submission" date="2019-12" db="EMBL/GenBank/DDBJ databases">
        <title>Isolation and characterization of three novel carbon monoxide-oxidizing members of Halobacteria from salione crusts and soils.</title>
        <authorList>
            <person name="Myers M.R."/>
            <person name="King G.M."/>
        </authorList>
    </citation>
    <scope>NUCLEOTIDE SEQUENCE [LARGE SCALE GENOMIC DNA]</scope>
    <source>
        <strain evidence="12 13">WSH3</strain>
    </source>
</reference>
<feature type="domain" description="4Fe-4S ferredoxin-type" evidence="11">
    <location>
        <begin position="196"/>
        <end position="227"/>
    </location>
</feature>
<evidence type="ECO:0000256" key="4">
    <source>
        <dbReference type="ARBA" id="ARBA00022448"/>
    </source>
</evidence>
<evidence type="ECO:0000256" key="6">
    <source>
        <dbReference type="ARBA" id="ARBA00022723"/>
    </source>
</evidence>
<dbReference type="Gene3D" id="1.10.1060.10">
    <property type="entry name" value="Alpha-helical ferredoxin"/>
    <property type="match status" value="1"/>
</dbReference>
<evidence type="ECO:0000256" key="3">
    <source>
        <dbReference type="ARBA" id="ARBA00004196"/>
    </source>
</evidence>
<dbReference type="Gene3D" id="3.30.70.20">
    <property type="match status" value="2"/>
</dbReference>
<feature type="domain" description="4Fe-4S ferredoxin-type" evidence="11">
    <location>
        <begin position="26"/>
        <end position="55"/>
    </location>
</feature>
<proteinExistence type="predicted"/>
<evidence type="ECO:0000256" key="8">
    <source>
        <dbReference type="ARBA" id="ARBA00022982"/>
    </source>
</evidence>
<evidence type="ECO:0000256" key="5">
    <source>
        <dbReference type="ARBA" id="ARBA00022485"/>
    </source>
</evidence>
<evidence type="ECO:0000313" key="13">
    <source>
        <dbReference type="Proteomes" id="UP000466535"/>
    </source>
</evidence>
<evidence type="ECO:0000313" key="12">
    <source>
        <dbReference type="EMBL" id="MXR50973.1"/>
    </source>
</evidence>
<evidence type="ECO:0000259" key="11">
    <source>
        <dbReference type="PROSITE" id="PS51379"/>
    </source>
</evidence>
<keyword evidence="4" id="KW-0813">Transport</keyword>
<dbReference type="GO" id="GO:0046872">
    <property type="term" value="F:metal ion binding"/>
    <property type="evidence" value="ECO:0007669"/>
    <property type="project" value="UniProtKB-KW"/>
</dbReference>
<dbReference type="GO" id="GO:0051539">
    <property type="term" value="F:4 iron, 4 sulfur cluster binding"/>
    <property type="evidence" value="ECO:0007669"/>
    <property type="project" value="UniProtKB-KW"/>
</dbReference>
<feature type="domain" description="4Fe-4S ferredoxin-type" evidence="11">
    <location>
        <begin position="162"/>
        <end position="194"/>
    </location>
</feature>
<dbReference type="Proteomes" id="UP000466535">
    <property type="component" value="Unassembled WGS sequence"/>
</dbReference>
<dbReference type="CDD" id="cd10556">
    <property type="entry name" value="SER_beta"/>
    <property type="match status" value="1"/>
</dbReference>
<dbReference type="PROSITE" id="PS51379">
    <property type="entry name" value="4FE4S_FER_2"/>
    <property type="match status" value="3"/>
</dbReference>
<gene>
    <name evidence="12" type="ORF">GRX03_05035</name>
</gene>
<dbReference type="PANTHER" id="PTHR43518">
    <property type="entry name" value="NITRATE REDUCTASE BETA SUBUNIT"/>
    <property type="match status" value="1"/>
</dbReference>
<evidence type="ECO:0000256" key="2">
    <source>
        <dbReference type="ARBA" id="ARBA00001966"/>
    </source>
</evidence>
<dbReference type="SUPFAM" id="SSF54862">
    <property type="entry name" value="4Fe-4S ferredoxins"/>
    <property type="match status" value="1"/>
</dbReference>
<comment type="cofactor">
    <cofactor evidence="1">
        <name>[3Fe-4S] cluster</name>
        <dbReference type="ChEBI" id="CHEBI:21137"/>
    </cofactor>
</comment>
<keyword evidence="9" id="KW-0408">Iron</keyword>
<dbReference type="RefSeq" id="WP_159763054.1">
    <property type="nucleotide sequence ID" value="NZ_WUUT01000001.1"/>
</dbReference>